<feature type="chain" id="PRO_5011451905" description="PsiF repeat-containing protein" evidence="2">
    <location>
        <begin position="25"/>
        <end position="169"/>
    </location>
</feature>
<accession>A0A1H8XCP6</accession>
<dbReference type="AlphaFoldDB" id="A0A1H8XCP6"/>
<feature type="compositionally biased region" description="Basic and acidic residues" evidence="1">
    <location>
        <begin position="69"/>
        <end position="100"/>
    </location>
</feature>
<proteinExistence type="predicted"/>
<dbReference type="RefSeq" id="WP_011500758.1">
    <property type="nucleotide sequence ID" value="NZ_FODT01000020.1"/>
</dbReference>
<evidence type="ECO:0000313" key="3">
    <source>
        <dbReference type="EMBL" id="SEP37582.1"/>
    </source>
</evidence>
<feature type="signal peptide" evidence="2">
    <location>
        <begin position="1"/>
        <end position="24"/>
    </location>
</feature>
<evidence type="ECO:0000256" key="1">
    <source>
        <dbReference type="SAM" id="MobiDB-lite"/>
    </source>
</evidence>
<evidence type="ECO:0000256" key="2">
    <source>
        <dbReference type="SAM" id="SignalP"/>
    </source>
</evidence>
<protein>
    <recommendedName>
        <fullName evidence="5">PsiF repeat-containing protein</fullName>
    </recommendedName>
</protein>
<gene>
    <name evidence="3" type="ORF">SAMN05444123_1209</name>
</gene>
<dbReference type="OrthoDB" id="8001261at2"/>
<sequence>MRAPQIVTIASALMGTALLTLASAAPGHALTAQECSAKYQAAKTAGTLNGQGWNDFRKAQCASDSAAEADSKAVEAKDKPEAKSAAKSEAKSEAKPKAKPAEPAAASAGPPTFPTAVDAKFAKEPAARARLHTCAEQWKANKAANTTGGLKWIQKGGGYWSECNKRLKA</sequence>
<keyword evidence="2" id="KW-0732">Signal</keyword>
<feature type="region of interest" description="Disordered" evidence="1">
    <location>
        <begin position="61"/>
        <end position="116"/>
    </location>
</feature>
<evidence type="ECO:0000313" key="4">
    <source>
        <dbReference type="Proteomes" id="UP000199615"/>
    </source>
</evidence>
<evidence type="ECO:0008006" key="5">
    <source>
        <dbReference type="Google" id="ProtNLM"/>
    </source>
</evidence>
<reference evidence="4" key="1">
    <citation type="submission" date="2016-10" db="EMBL/GenBank/DDBJ databases">
        <authorList>
            <person name="Varghese N."/>
            <person name="Submissions S."/>
        </authorList>
    </citation>
    <scope>NUCLEOTIDE SEQUENCE [LARGE SCALE GENOMIC DNA]</scope>
    <source>
        <strain evidence="4">DSM 123</strain>
    </source>
</reference>
<keyword evidence="4" id="KW-1185">Reference proteome</keyword>
<dbReference type="EMBL" id="FODT01000020">
    <property type="protein sequence ID" value="SEP37582.1"/>
    <property type="molecule type" value="Genomic_DNA"/>
</dbReference>
<dbReference type="Proteomes" id="UP000199615">
    <property type="component" value="Unassembled WGS sequence"/>
</dbReference>
<organism evidence="3 4">
    <name type="scientific">Rhodopseudomonas pseudopalustris</name>
    <dbReference type="NCBI Taxonomy" id="1513892"/>
    <lineage>
        <taxon>Bacteria</taxon>
        <taxon>Pseudomonadati</taxon>
        <taxon>Pseudomonadota</taxon>
        <taxon>Alphaproteobacteria</taxon>
        <taxon>Hyphomicrobiales</taxon>
        <taxon>Nitrobacteraceae</taxon>
        <taxon>Rhodopseudomonas</taxon>
    </lineage>
</organism>
<name>A0A1H8XCP6_9BRAD</name>